<dbReference type="EMBL" id="JBBUTH010000007">
    <property type="protein sequence ID" value="MEK8051012.1"/>
    <property type="molecule type" value="Genomic_DNA"/>
</dbReference>
<keyword evidence="1" id="KW-0732">Signal</keyword>
<name>A0ABU9CGN1_9BURK</name>
<dbReference type="RefSeq" id="WP_341410705.1">
    <property type="nucleotide sequence ID" value="NZ_JBBUTH010000007.1"/>
</dbReference>
<feature type="chain" id="PRO_5045296038" evidence="1">
    <location>
        <begin position="24"/>
        <end position="200"/>
    </location>
</feature>
<reference evidence="2 3" key="1">
    <citation type="submission" date="2024-04" db="EMBL/GenBank/DDBJ databases">
        <title>Novel species of the genus Ideonella isolated from streams.</title>
        <authorList>
            <person name="Lu H."/>
        </authorList>
    </citation>
    <scope>NUCLEOTIDE SEQUENCE [LARGE SCALE GENOMIC DNA]</scope>
    <source>
        <strain evidence="2 3">DXS22W</strain>
    </source>
</reference>
<feature type="signal peptide" evidence="1">
    <location>
        <begin position="1"/>
        <end position="23"/>
    </location>
</feature>
<comment type="caution">
    <text evidence="2">The sequence shown here is derived from an EMBL/GenBank/DDBJ whole genome shotgun (WGS) entry which is preliminary data.</text>
</comment>
<sequence>MSVKKSLLWAALSCCFAPAGAGAAVFTFEDLTPPAATGYDAMPNSYAGLTFSGWYYGYDNTYTPASGVIDLFTDYADPTNPADYVVTKNNSITSATPFYFGGAWFSGYSGVTFELSLGGTLVATSATLPDAGALPYAPTFLDSGYAGLVDSVVVSGVQGYYSMDDLSVTFQSAQGVPEPSSLLLAVGALAAVGATRRKQS</sequence>
<proteinExistence type="predicted"/>
<dbReference type="InterPro" id="IPR013424">
    <property type="entry name" value="Ice-binding_C"/>
</dbReference>
<gene>
    <name evidence="2" type="ORF">AACH10_12250</name>
</gene>
<protein>
    <submittedName>
        <fullName evidence="2">PEP-CTERM sorting domain-containing protein</fullName>
    </submittedName>
</protein>
<accession>A0ABU9CGN1</accession>
<organism evidence="2 3">
    <name type="scientific">Pseudaquabacterium inlustre</name>
    <dbReference type="NCBI Taxonomy" id="2984192"/>
    <lineage>
        <taxon>Bacteria</taxon>
        <taxon>Pseudomonadati</taxon>
        <taxon>Pseudomonadota</taxon>
        <taxon>Betaproteobacteria</taxon>
        <taxon>Burkholderiales</taxon>
        <taxon>Sphaerotilaceae</taxon>
        <taxon>Pseudaquabacterium</taxon>
    </lineage>
</organism>
<dbReference type="Proteomes" id="UP001365405">
    <property type="component" value="Unassembled WGS sequence"/>
</dbReference>
<dbReference type="NCBIfam" id="TIGR02595">
    <property type="entry name" value="PEP_CTERM"/>
    <property type="match status" value="1"/>
</dbReference>
<keyword evidence="3" id="KW-1185">Reference proteome</keyword>
<evidence type="ECO:0000256" key="1">
    <source>
        <dbReference type="SAM" id="SignalP"/>
    </source>
</evidence>
<evidence type="ECO:0000313" key="2">
    <source>
        <dbReference type="EMBL" id="MEK8051012.1"/>
    </source>
</evidence>
<evidence type="ECO:0000313" key="3">
    <source>
        <dbReference type="Proteomes" id="UP001365405"/>
    </source>
</evidence>